<evidence type="ECO:0000313" key="8">
    <source>
        <dbReference type="Proteomes" id="UP000321773"/>
    </source>
</evidence>
<dbReference type="EMBL" id="BJWJ01000019">
    <property type="protein sequence ID" value="GEM04894.1"/>
    <property type="molecule type" value="Genomic_DNA"/>
</dbReference>
<feature type="domain" description="Purine catabolism PurC-like" evidence="2">
    <location>
        <begin position="7"/>
        <end position="125"/>
    </location>
</feature>
<dbReference type="AlphaFoldDB" id="A0A1I6U120"/>
<organism evidence="6 7">
    <name type="scientific">Halolactibacillus miurensis</name>
    <dbReference type="NCBI Taxonomy" id="306541"/>
    <lineage>
        <taxon>Bacteria</taxon>
        <taxon>Bacillati</taxon>
        <taxon>Bacillota</taxon>
        <taxon>Bacilli</taxon>
        <taxon>Bacillales</taxon>
        <taxon>Bacillaceae</taxon>
        <taxon>Halolactibacillus</taxon>
    </lineage>
</organism>
<dbReference type="InterPro" id="IPR051448">
    <property type="entry name" value="CdaR-like_regulators"/>
</dbReference>
<dbReference type="STRING" id="306541.SAMN05421668_12040"/>
<sequence>MLSIERLLEMTPFKDVTVIAGRGGLSHEIKSVNVMEVPDIYPYVDEQGLLFTTLFPIYDDEDALHEFIVRLSEQNLAGVAIKLGRYLPEVPDYMIEQAEKHQFPILILPSDANLSTLTNYILTELLDKKTTLLEFRETIASRLHHFLLEGSDMTQFVEALSELSEAPIIILDAHLQIEATSIELESVVMSEKGLYYLMNEEDMRQQVIVECLNQTYTKDDVLFEPIMAGKKLFGYLMVLKNETSSQETLSIIVEQAIILLAYLMQTKAAIQQKERNYLDSFLRDILNARYQSQSEIIDKAKVFKWHLHFPNVILVIRSMEQNTEKRISSYTKVLDSEKIEQAVSHVFDIPLSNGKVAYFEEELVVFISLAFETRLQEKLRTLAELIVKNLTPLGAFSVSISEPIERLQDIKSGYQHARLVHDIYKHQNKAPYIKFYQSLGLFKLFPLMKDEEKMQAFIEEYIGDIIQYDNKKDMDLMHTLSALIKNNGNVQKTSDEMFIHYNSLRYRIQKLKDLGVDLNDGDKMIEVAVACQMYRYLHL</sequence>
<reference evidence="5 8" key="2">
    <citation type="submission" date="2019-07" db="EMBL/GenBank/DDBJ databases">
        <title>Whole genome shotgun sequence of Halolactibacillus miurensis NBRC 100873.</title>
        <authorList>
            <person name="Hosoyama A."/>
            <person name="Uohara A."/>
            <person name="Ohji S."/>
            <person name="Ichikawa N."/>
        </authorList>
    </citation>
    <scope>NUCLEOTIDE SEQUENCE [LARGE SCALE GENOMIC DNA]</scope>
    <source>
        <strain evidence="5 8">NBRC 100873</strain>
    </source>
</reference>
<evidence type="ECO:0000313" key="5">
    <source>
        <dbReference type="EMBL" id="GEM04894.1"/>
    </source>
</evidence>
<dbReference type="Pfam" id="PF17853">
    <property type="entry name" value="GGDEF_2"/>
    <property type="match status" value="1"/>
</dbReference>
<proteinExistence type="inferred from homology"/>
<name>A0A1I6U120_9BACI</name>
<dbReference type="Pfam" id="PF07905">
    <property type="entry name" value="PucR"/>
    <property type="match status" value="1"/>
</dbReference>
<dbReference type="InterPro" id="IPR041522">
    <property type="entry name" value="CdaR_GGDEF"/>
</dbReference>
<dbReference type="Proteomes" id="UP000199139">
    <property type="component" value="Unassembled WGS sequence"/>
</dbReference>
<dbReference type="PANTHER" id="PTHR33744">
    <property type="entry name" value="CARBOHYDRATE DIACID REGULATOR"/>
    <property type="match status" value="1"/>
</dbReference>
<dbReference type="Pfam" id="PF13556">
    <property type="entry name" value="HTH_30"/>
    <property type="match status" value="1"/>
</dbReference>
<dbReference type="EMBL" id="FPAI01000020">
    <property type="protein sequence ID" value="SFS95105.1"/>
    <property type="molecule type" value="Genomic_DNA"/>
</dbReference>
<evidence type="ECO:0000259" key="3">
    <source>
        <dbReference type="Pfam" id="PF13556"/>
    </source>
</evidence>
<comment type="similarity">
    <text evidence="1">Belongs to the CdaR family.</text>
</comment>
<evidence type="ECO:0000256" key="1">
    <source>
        <dbReference type="ARBA" id="ARBA00006754"/>
    </source>
</evidence>
<dbReference type="PANTHER" id="PTHR33744:SF1">
    <property type="entry name" value="DNA-BINDING TRANSCRIPTIONAL ACTIVATOR ADER"/>
    <property type="match status" value="1"/>
</dbReference>
<feature type="domain" description="PucR C-terminal helix-turn-helix" evidence="3">
    <location>
        <begin position="476"/>
        <end position="532"/>
    </location>
</feature>
<evidence type="ECO:0000313" key="6">
    <source>
        <dbReference type="EMBL" id="SFS95105.1"/>
    </source>
</evidence>
<evidence type="ECO:0000313" key="7">
    <source>
        <dbReference type="Proteomes" id="UP000199139"/>
    </source>
</evidence>
<dbReference type="InterPro" id="IPR012914">
    <property type="entry name" value="PucR_dom"/>
</dbReference>
<protein>
    <submittedName>
        <fullName evidence="5">PucR family transcriptional regulator</fullName>
    </submittedName>
    <submittedName>
        <fullName evidence="6">Purine catabolism regulatory protein</fullName>
    </submittedName>
</protein>
<gene>
    <name evidence="5" type="ORF">HMI01_18820</name>
    <name evidence="6" type="ORF">SAMN05421668_12040</name>
</gene>
<dbReference type="Proteomes" id="UP000321773">
    <property type="component" value="Unassembled WGS sequence"/>
</dbReference>
<accession>A0A1I6U120</accession>
<evidence type="ECO:0000259" key="2">
    <source>
        <dbReference type="Pfam" id="PF07905"/>
    </source>
</evidence>
<evidence type="ECO:0000259" key="4">
    <source>
        <dbReference type="Pfam" id="PF17853"/>
    </source>
</evidence>
<reference evidence="6 7" key="1">
    <citation type="submission" date="2016-10" db="EMBL/GenBank/DDBJ databases">
        <authorList>
            <person name="de Groot N.N."/>
        </authorList>
    </citation>
    <scope>NUCLEOTIDE SEQUENCE [LARGE SCALE GENOMIC DNA]</scope>
    <source>
        <strain evidence="6 7">DSM 17074</strain>
    </source>
</reference>
<dbReference type="InterPro" id="IPR025736">
    <property type="entry name" value="PucR_C-HTH_dom"/>
</dbReference>
<dbReference type="InterPro" id="IPR042070">
    <property type="entry name" value="PucR_C-HTH_sf"/>
</dbReference>
<keyword evidence="8" id="KW-1185">Reference proteome</keyword>
<dbReference type="Gene3D" id="1.10.10.2840">
    <property type="entry name" value="PucR C-terminal helix-turn-helix domain"/>
    <property type="match status" value="1"/>
</dbReference>
<feature type="domain" description="CdaR GGDEF-like" evidence="4">
    <location>
        <begin position="292"/>
        <end position="422"/>
    </location>
</feature>
<dbReference type="RefSeq" id="WP_177220718.1">
    <property type="nucleotide sequence ID" value="NZ_BJWJ01000019.1"/>
</dbReference>